<evidence type="ECO:0000256" key="2">
    <source>
        <dbReference type="SAM" id="Phobius"/>
    </source>
</evidence>
<dbReference type="Pfam" id="PF06580">
    <property type="entry name" value="His_kinase"/>
    <property type="match status" value="1"/>
</dbReference>
<keyword evidence="2" id="KW-0472">Membrane</keyword>
<organism evidence="4 5">
    <name type="scientific">Croceitalea rosinachiae</name>
    <dbReference type="NCBI Taxonomy" id="3075596"/>
    <lineage>
        <taxon>Bacteria</taxon>
        <taxon>Pseudomonadati</taxon>
        <taxon>Bacteroidota</taxon>
        <taxon>Flavobacteriia</taxon>
        <taxon>Flavobacteriales</taxon>
        <taxon>Flavobacteriaceae</taxon>
        <taxon>Croceitalea</taxon>
    </lineage>
</organism>
<keyword evidence="5" id="KW-1185">Reference proteome</keyword>
<keyword evidence="2" id="KW-1133">Transmembrane helix</keyword>
<keyword evidence="1" id="KW-0175">Coiled coil</keyword>
<evidence type="ECO:0000313" key="4">
    <source>
        <dbReference type="EMBL" id="MDT0606594.1"/>
    </source>
</evidence>
<keyword evidence="2" id="KW-0812">Transmembrane</keyword>
<proteinExistence type="predicted"/>
<name>A0ABU3A8T2_9FLAO</name>
<evidence type="ECO:0000259" key="3">
    <source>
        <dbReference type="Pfam" id="PF06580"/>
    </source>
</evidence>
<evidence type="ECO:0000256" key="1">
    <source>
        <dbReference type="SAM" id="Coils"/>
    </source>
</evidence>
<dbReference type="PANTHER" id="PTHR34220">
    <property type="entry name" value="SENSOR HISTIDINE KINASE YPDA"/>
    <property type="match status" value="1"/>
</dbReference>
<sequence length="362" mass="42830">MSNIFTKRRIRKFFFRWMVVNFVYFAVKLTMEYDGKEYEGFFSSTSLFYYISAFFLLMLTWEINDYLLKRHKKYCRLNLKRSLKIVCINMSIMIPMCALVYYLALFPFKDAWGITCPNTPIQQFTIDFSRAILIGMAVIFSNMFHYAMNHHDELEKRLEDLQKDMLASQYASLKNQISPHFLFNSLNTLTSLMYEDRDLASDFVTRLASSYRYILDNREHDLVNLQKELGFMDAFIFMMDVRHKQAVVIDLNIKVDPEQYLIPTLSLQMLVENALKHNIYSKEKPLKIAISTIGEDALAIKNNFQKRELKQNTTQLGIKNIKKRYAFYTNKQVLVREETDFFEVIIPLLDKRVTEMNLIAVS</sequence>
<evidence type="ECO:0000313" key="5">
    <source>
        <dbReference type="Proteomes" id="UP001255246"/>
    </source>
</evidence>
<reference evidence="4 5" key="1">
    <citation type="submission" date="2023-09" db="EMBL/GenBank/DDBJ databases">
        <authorList>
            <person name="Rey-Velasco X."/>
        </authorList>
    </citation>
    <scope>NUCLEOTIDE SEQUENCE [LARGE SCALE GENOMIC DNA]</scope>
    <source>
        <strain evidence="4 5">F388</strain>
    </source>
</reference>
<feature type="transmembrane region" description="Helical" evidence="2">
    <location>
        <begin position="12"/>
        <end position="27"/>
    </location>
</feature>
<keyword evidence="4" id="KW-0418">Kinase</keyword>
<dbReference type="EMBL" id="JAVRHR010000001">
    <property type="protein sequence ID" value="MDT0606594.1"/>
    <property type="molecule type" value="Genomic_DNA"/>
</dbReference>
<dbReference type="RefSeq" id="WP_311350145.1">
    <property type="nucleotide sequence ID" value="NZ_JAVRHR010000001.1"/>
</dbReference>
<dbReference type="InterPro" id="IPR010559">
    <property type="entry name" value="Sig_transdc_His_kin_internal"/>
</dbReference>
<dbReference type="Proteomes" id="UP001255246">
    <property type="component" value="Unassembled WGS sequence"/>
</dbReference>
<protein>
    <submittedName>
        <fullName evidence="4">Histidine kinase</fullName>
    </submittedName>
</protein>
<dbReference type="GO" id="GO:0016301">
    <property type="term" value="F:kinase activity"/>
    <property type="evidence" value="ECO:0007669"/>
    <property type="project" value="UniProtKB-KW"/>
</dbReference>
<dbReference type="InterPro" id="IPR050640">
    <property type="entry name" value="Bact_2-comp_sensor_kinase"/>
</dbReference>
<dbReference type="PANTHER" id="PTHR34220:SF7">
    <property type="entry name" value="SENSOR HISTIDINE KINASE YPDA"/>
    <property type="match status" value="1"/>
</dbReference>
<keyword evidence="4" id="KW-0808">Transferase</keyword>
<feature type="transmembrane region" description="Helical" evidence="2">
    <location>
        <begin position="47"/>
        <end position="64"/>
    </location>
</feature>
<accession>A0ABU3A8T2</accession>
<comment type="caution">
    <text evidence="4">The sequence shown here is derived from an EMBL/GenBank/DDBJ whole genome shotgun (WGS) entry which is preliminary data.</text>
</comment>
<feature type="transmembrane region" description="Helical" evidence="2">
    <location>
        <begin position="128"/>
        <end position="148"/>
    </location>
</feature>
<feature type="transmembrane region" description="Helical" evidence="2">
    <location>
        <begin position="85"/>
        <end position="108"/>
    </location>
</feature>
<feature type="domain" description="Signal transduction histidine kinase internal region" evidence="3">
    <location>
        <begin position="169"/>
        <end position="245"/>
    </location>
</feature>
<gene>
    <name evidence="4" type="ORF">RM706_06115</name>
</gene>
<feature type="coiled-coil region" evidence="1">
    <location>
        <begin position="144"/>
        <end position="171"/>
    </location>
</feature>